<sequence>PHHVMTASVIDPPLMSARMAGIPVVTGPAGLPLSTALPVMAIAILSVWATHCTLEALSVHESVPEASPFHKFAPVPPEVVSPAAEPPEEAASTAEPTEVAASAAEPPKGVVPVHELTASSVMAKEAIHELTASPVMAMEAIHELP</sequence>
<evidence type="ECO:0008006" key="4">
    <source>
        <dbReference type="Google" id="ProtNLM"/>
    </source>
</evidence>
<proteinExistence type="predicted"/>
<evidence type="ECO:0000313" key="3">
    <source>
        <dbReference type="Proteomes" id="UP001529510"/>
    </source>
</evidence>
<feature type="non-terminal residue" evidence="2">
    <location>
        <position position="1"/>
    </location>
</feature>
<organism evidence="2 3">
    <name type="scientific">Cirrhinus mrigala</name>
    <name type="common">Mrigala</name>
    <dbReference type="NCBI Taxonomy" id="683832"/>
    <lineage>
        <taxon>Eukaryota</taxon>
        <taxon>Metazoa</taxon>
        <taxon>Chordata</taxon>
        <taxon>Craniata</taxon>
        <taxon>Vertebrata</taxon>
        <taxon>Euteleostomi</taxon>
        <taxon>Actinopterygii</taxon>
        <taxon>Neopterygii</taxon>
        <taxon>Teleostei</taxon>
        <taxon>Ostariophysi</taxon>
        <taxon>Cypriniformes</taxon>
        <taxon>Cyprinidae</taxon>
        <taxon>Labeoninae</taxon>
        <taxon>Labeonini</taxon>
        <taxon>Cirrhinus</taxon>
    </lineage>
</organism>
<accession>A0ABD0PUL7</accession>
<name>A0ABD0PUL7_CIRMR</name>
<feature type="compositionally biased region" description="Low complexity" evidence="1">
    <location>
        <begin position="80"/>
        <end position="107"/>
    </location>
</feature>
<dbReference type="Proteomes" id="UP001529510">
    <property type="component" value="Unassembled WGS sequence"/>
</dbReference>
<reference evidence="2 3" key="1">
    <citation type="submission" date="2024-05" db="EMBL/GenBank/DDBJ databases">
        <title>Genome sequencing and assembly of Indian major carp, Cirrhinus mrigala (Hamilton, 1822).</title>
        <authorList>
            <person name="Mohindra V."/>
            <person name="Chowdhury L.M."/>
            <person name="Lal K."/>
            <person name="Jena J.K."/>
        </authorList>
    </citation>
    <scope>NUCLEOTIDE SEQUENCE [LARGE SCALE GENOMIC DNA]</scope>
    <source>
        <strain evidence="2">CM1030</strain>
        <tissue evidence="2">Blood</tissue>
    </source>
</reference>
<protein>
    <recommendedName>
        <fullName evidence="4">Antifreeze protein</fullName>
    </recommendedName>
</protein>
<dbReference type="AlphaFoldDB" id="A0ABD0PUL7"/>
<evidence type="ECO:0000313" key="2">
    <source>
        <dbReference type="EMBL" id="KAL0177491.1"/>
    </source>
</evidence>
<gene>
    <name evidence="2" type="ORF">M9458_026385</name>
</gene>
<evidence type="ECO:0000256" key="1">
    <source>
        <dbReference type="SAM" id="MobiDB-lite"/>
    </source>
</evidence>
<feature type="non-terminal residue" evidence="2">
    <location>
        <position position="145"/>
    </location>
</feature>
<keyword evidence="3" id="KW-1185">Reference proteome</keyword>
<feature type="region of interest" description="Disordered" evidence="1">
    <location>
        <begin position="79"/>
        <end position="108"/>
    </location>
</feature>
<comment type="caution">
    <text evidence="2">The sequence shown here is derived from an EMBL/GenBank/DDBJ whole genome shotgun (WGS) entry which is preliminary data.</text>
</comment>
<dbReference type="EMBL" id="JAMKFB020000013">
    <property type="protein sequence ID" value="KAL0177491.1"/>
    <property type="molecule type" value="Genomic_DNA"/>
</dbReference>